<organism evidence="2 3">
    <name type="scientific">Lentzea aerocolonigenes</name>
    <name type="common">Lechevalieria aerocolonigenes</name>
    <name type="synonym">Saccharothrix aerocolonigenes</name>
    <dbReference type="NCBI Taxonomy" id="68170"/>
    <lineage>
        <taxon>Bacteria</taxon>
        <taxon>Bacillati</taxon>
        <taxon>Actinomycetota</taxon>
        <taxon>Actinomycetes</taxon>
        <taxon>Pseudonocardiales</taxon>
        <taxon>Pseudonocardiaceae</taxon>
        <taxon>Lentzea</taxon>
    </lineage>
</organism>
<dbReference type="AlphaFoldDB" id="A0A0F0H455"/>
<dbReference type="PATRIC" id="fig|68170.10.peg.3360"/>
<dbReference type="EMBL" id="JYJG01000093">
    <property type="protein sequence ID" value="KJK49077.1"/>
    <property type="molecule type" value="Genomic_DNA"/>
</dbReference>
<feature type="transmembrane region" description="Helical" evidence="1">
    <location>
        <begin position="36"/>
        <end position="58"/>
    </location>
</feature>
<keyword evidence="1" id="KW-0812">Transmembrane</keyword>
<evidence type="ECO:0000313" key="2">
    <source>
        <dbReference type="EMBL" id="KJK49077.1"/>
    </source>
</evidence>
<protein>
    <submittedName>
        <fullName evidence="2">Uncharacterized protein</fullName>
    </submittedName>
</protein>
<dbReference type="Proteomes" id="UP000033393">
    <property type="component" value="Unassembled WGS sequence"/>
</dbReference>
<feature type="transmembrane region" description="Helical" evidence="1">
    <location>
        <begin position="96"/>
        <end position="118"/>
    </location>
</feature>
<gene>
    <name evidence="2" type="ORF">UK23_15265</name>
</gene>
<keyword evidence="1" id="KW-1133">Transmembrane helix</keyword>
<sequence length="121" mass="12125">MVIGALVGAVFGWGYYLLTGPFTEKVLCPSGGLECLGTVVLTAGGGMILVLVLAGLTLRLLGLRPAWPTGCMSAVIIMVAGLVVAANSGVGTRYDFAAIGVFAFAYALAAVLATGWGAEGS</sequence>
<evidence type="ECO:0000313" key="3">
    <source>
        <dbReference type="Proteomes" id="UP000033393"/>
    </source>
</evidence>
<reference evidence="2 3" key="1">
    <citation type="submission" date="2015-02" db="EMBL/GenBank/DDBJ databases">
        <authorList>
            <person name="Ju K.-S."/>
            <person name="Doroghazi J.R."/>
            <person name="Metcalf W."/>
        </authorList>
    </citation>
    <scope>NUCLEOTIDE SEQUENCE [LARGE SCALE GENOMIC DNA]</scope>
    <source>
        <strain evidence="2 3">NRRL B-16140</strain>
    </source>
</reference>
<comment type="caution">
    <text evidence="2">The sequence shown here is derived from an EMBL/GenBank/DDBJ whole genome shotgun (WGS) entry which is preliminary data.</text>
</comment>
<keyword evidence="1" id="KW-0472">Membrane</keyword>
<name>A0A0F0H455_LENAE</name>
<keyword evidence="3" id="KW-1185">Reference proteome</keyword>
<feature type="transmembrane region" description="Helical" evidence="1">
    <location>
        <begin position="70"/>
        <end position="90"/>
    </location>
</feature>
<evidence type="ECO:0000256" key="1">
    <source>
        <dbReference type="SAM" id="Phobius"/>
    </source>
</evidence>
<accession>A0A0F0H455</accession>
<proteinExistence type="predicted"/>